<dbReference type="PANTHER" id="PTHR36074">
    <property type="entry name" value="ISOPENTENYL-DIPHOSPHATE DELTA-ISOMERASE"/>
    <property type="match status" value="1"/>
</dbReference>
<comment type="caution">
    <text evidence="1">The sequence shown here is derived from an EMBL/GenBank/DDBJ whole genome shotgun (WGS) entry which is preliminary data.</text>
</comment>
<evidence type="ECO:0000313" key="1">
    <source>
        <dbReference type="EMBL" id="KAL2609986.1"/>
    </source>
</evidence>
<dbReference type="EMBL" id="JBHFFA010000008">
    <property type="protein sequence ID" value="KAL2609986.1"/>
    <property type="molecule type" value="Genomic_DNA"/>
</dbReference>
<dbReference type="PANTHER" id="PTHR36074:SF1">
    <property type="entry name" value="ISOPENTENYL-DIPHOSPHATE DELTA-ISOMERASE"/>
    <property type="match status" value="1"/>
</dbReference>
<evidence type="ECO:0000313" key="2">
    <source>
        <dbReference type="Proteomes" id="UP001605036"/>
    </source>
</evidence>
<name>A0ABD1XQ01_9MARC</name>
<reference evidence="1 2" key="1">
    <citation type="submission" date="2024-09" db="EMBL/GenBank/DDBJ databases">
        <title>Chromosome-scale assembly of Riccia fluitans.</title>
        <authorList>
            <person name="Paukszto L."/>
            <person name="Sawicki J."/>
            <person name="Karawczyk K."/>
            <person name="Piernik-Szablinska J."/>
            <person name="Szczecinska M."/>
            <person name="Mazdziarz M."/>
        </authorList>
    </citation>
    <scope>NUCLEOTIDE SEQUENCE [LARGE SCALE GENOMIC DNA]</scope>
    <source>
        <strain evidence="1">Rf_01</strain>
        <tissue evidence="1">Aerial parts of the thallus</tissue>
    </source>
</reference>
<dbReference type="Proteomes" id="UP001605036">
    <property type="component" value="Unassembled WGS sequence"/>
</dbReference>
<sequence>MAGSGSGPGLALALDLLRTTATNAKSLHSFSSLSSLSAALAASVGVTFLPSYPVYNPQFRSSDWNGEFAACEEGVNAAEPWQESRWVPEWEPKDEGVGKTYNVELKPLFSAFRPRALAATTVRCCLVNFLPLLEAYIQPDDDDMEEDVDRPASMPVDPVVPMKRSVTHIVREVSIITTRRILERAAVHYSSPRMAWKLLKDIPKSAARKAGRDVTRFQLFVGVCKTTFRAHALGVMANWVVQLVMDIYRYLRTPVPSKKGDGRKQVAQDSKDFNKLVRKTVGNTFKVGASLVLGSVGAGLGTVMIKPSIGTWIGLAAGDLAGPYLVSMWLDVWIFYGTFIPPGGGR</sequence>
<keyword evidence="2" id="KW-1185">Reference proteome</keyword>
<accession>A0ABD1XQ01</accession>
<dbReference type="AlphaFoldDB" id="A0ABD1XQ01"/>
<proteinExistence type="predicted"/>
<organism evidence="1 2">
    <name type="scientific">Riccia fluitans</name>
    <dbReference type="NCBI Taxonomy" id="41844"/>
    <lineage>
        <taxon>Eukaryota</taxon>
        <taxon>Viridiplantae</taxon>
        <taxon>Streptophyta</taxon>
        <taxon>Embryophyta</taxon>
        <taxon>Marchantiophyta</taxon>
        <taxon>Marchantiopsida</taxon>
        <taxon>Marchantiidae</taxon>
        <taxon>Marchantiales</taxon>
        <taxon>Ricciaceae</taxon>
        <taxon>Riccia</taxon>
    </lineage>
</organism>
<protein>
    <submittedName>
        <fullName evidence="1">Uncharacterized protein</fullName>
    </submittedName>
</protein>
<gene>
    <name evidence="1" type="ORF">R1flu_028559</name>
</gene>